<dbReference type="RefSeq" id="WP_047764800.1">
    <property type="nucleotide sequence ID" value="NZ_LAQL01000008.1"/>
</dbReference>
<evidence type="ECO:0000313" key="3">
    <source>
        <dbReference type="Proteomes" id="UP000035444"/>
    </source>
</evidence>
<dbReference type="EMBL" id="LAQL01000008">
    <property type="protein sequence ID" value="KLN60269.1"/>
    <property type="molecule type" value="Genomic_DNA"/>
</dbReference>
<dbReference type="STRING" id="1489064.WH96_13915"/>
<sequence length="125" mass="13208">MDYSIPLSGLQYQAQRLSVSANNIVNAGSLDSSRLPERVPFAPSRLDAVSREPGVSGSLQQLGPNAPLSEPGQSAGFAEVFSATGVNVEKELVNQKLASIAYKANAAVVQTFSELDETLLDSIKD</sequence>
<accession>A0A0H2MCH2</accession>
<dbReference type="Proteomes" id="UP000035444">
    <property type="component" value="Unassembled WGS sequence"/>
</dbReference>
<evidence type="ECO:0008006" key="4">
    <source>
        <dbReference type="Google" id="ProtNLM"/>
    </source>
</evidence>
<keyword evidence="3" id="KW-1185">Reference proteome</keyword>
<dbReference type="AlphaFoldDB" id="A0A0H2MCH2"/>
<proteinExistence type="predicted"/>
<dbReference type="OrthoDB" id="8479240at2"/>
<gene>
    <name evidence="2" type="ORF">WH96_13915</name>
</gene>
<evidence type="ECO:0000313" key="2">
    <source>
        <dbReference type="EMBL" id="KLN60269.1"/>
    </source>
</evidence>
<feature type="region of interest" description="Disordered" evidence="1">
    <location>
        <begin position="50"/>
        <end position="71"/>
    </location>
</feature>
<reference evidence="2 3" key="1">
    <citation type="submission" date="2015-03" db="EMBL/GenBank/DDBJ databases">
        <title>Genome Sequence of Kiloniella spongiae MEBiC09566, isolated from a marine sponge.</title>
        <authorList>
            <person name="Shao Z."/>
            <person name="Wang L."/>
            <person name="Li X."/>
        </authorList>
    </citation>
    <scope>NUCLEOTIDE SEQUENCE [LARGE SCALE GENOMIC DNA]</scope>
    <source>
        <strain evidence="2 3">MEBiC09566</strain>
    </source>
</reference>
<protein>
    <recommendedName>
        <fullName evidence="4">Flagellar basal-body/hook protein C-terminal domain-containing protein</fullName>
    </recommendedName>
</protein>
<name>A0A0H2MCH2_9PROT</name>
<comment type="caution">
    <text evidence="2">The sequence shown here is derived from an EMBL/GenBank/DDBJ whole genome shotgun (WGS) entry which is preliminary data.</text>
</comment>
<evidence type="ECO:0000256" key="1">
    <source>
        <dbReference type="SAM" id="MobiDB-lite"/>
    </source>
</evidence>
<organism evidence="2 3">
    <name type="scientific">Kiloniella spongiae</name>
    <dbReference type="NCBI Taxonomy" id="1489064"/>
    <lineage>
        <taxon>Bacteria</taxon>
        <taxon>Pseudomonadati</taxon>
        <taxon>Pseudomonadota</taxon>
        <taxon>Alphaproteobacteria</taxon>
        <taxon>Rhodospirillales</taxon>
        <taxon>Kiloniellaceae</taxon>
        <taxon>Kiloniella</taxon>
    </lineage>
</organism>